<dbReference type="OrthoDB" id="9798100at2"/>
<dbReference type="EMBL" id="NPDR01000017">
    <property type="protein sequence ID" value="PJZ47531.1"/>
    <property type="molecule type" value="Genomic_DNA"/>
</dbReference>
<evidence type="ECO:0000313" key="3">
    <source>
        <dbReference type="EMBL" id="PJZ47531.1"/>
    </source>
</evidence>
<gene>
    <name evidence="3" type="primary">higA</name>
    <name evidence="3" type="ORF">CH362_18715</name>
</gene>
<evidence type="ECO:0000259" key="2">
    <source>
        <dbReference type="PROSITE" id="PS50943"/>
    </source>
</evidence>
<dbReference type="NCBIfam" id="TIGR02607">
    <property type="entry name" value="antidote_HigA"/>
    <property type="match status" value="1"/>
</dbReference>
<reference evidence="3 4" key="1">
    <citation type="submission" date="2017-07" db="EMBL/GenBank/DDBJ databases">
        <title>Leptospira spp. isolated from tropical soils.</title>
        <authorList>
            <person name="Thibeaux R."/>
            <person name="Iraola G."/>
            <person name="Ferres I."/>
            <person name="Bierque E."/>
            <person name="Girault D."/>
            <person name="Soupe-Gilbert M.-E."/>
            <person name="Picardeau M."/>
            <person name="Goarant C."/>
        </authorList>
    </citation>
    <scope>NUCLEOTIDE SEQUENCE [LARGE SCALE GENOMIC DNA]</scope>
    <source>
        <strain evidence="3 4">FH4-C-A2</strain>
    </source>
</reference>
<evidence type="ECO:0000256" key="1">
    <source>
        <dbReference type="ARBA" id="ARBA00023125"/>
    </source>
</evidence>
<keyword evidence="1" id="KW-0238">DNA-binding</keyword>
<keyword evidence="4" id="KW-1185">Reference proteome</keyword>
<sequence>MKKWIKNPHPGDILNEEFLKPLGLSAYQLYKDTGIPQSRLSEIMHGKRSISANYALKLGKYFDLPPQFWLGLQNDYDLLEAERKIHSQLSKIKKYTAKNNSAKKVKTPSVA</sequence>
<organism evidence="3 4">
    <name type="scientific">Leptospira saintgironsiae</name>
    <dbReference type="NCBI Taxonomy" id="2023183"/>
    <lineage>
        <taxon>Bacteria</taxon>
        <taxon>Pseudomonadati</taxon>
        <taxon>Spirochaetota</taxon>
        <taxon>Spirochaetia</taxon>
        <taxon>Leptospirales</taxon>
        <taxon>Leptospiraceae</taxon>
        <taxon>Leptospira</taxon>
    </lineage>
</organism>
<dbReference type="SMART" id="SM00530">
    <property type="entry name" value="HTH_XRE"/>
    <property type="match status" value="1"/>
</dbReference>
<dbReference type="CDD" id="cd00093">
    <property type="entry name" value="HTH_XRE"/>
    <property type="match status" value="1"/>
</dbReference>
<dbReference type="InterPro" id="IPR001387">
    <property type="entry name" value="Cro/C1-type_HTH"/>
</dbReference>
<dbReference type="PANTHER" id="PTHR36924:SF1">
    <property type="entry name" value="ANTITOXIN HIGA-1"/>
    <property type="match status" value="1"/>
</dbReference>
<accession>A0A2M9Y7J5</accession>
<dbReference type="AlphaFoldDB" id="A0A2M9Y7J5"/>
<protein>
    <submittedName>
        <fullName evidence="3">Addiction module antidote protein, HigA family</fullName>
    </submittedName>
</protein>
<proteinExistence type="predicted"/>
<comment type="caution">
    <text evidence="3">The sequence shown here is derived from an EMBL/GenBank/DDBJ whole genome shotgun (WGS) entry which is preliminary data.</text>
</comment>
<name>A0A2M9Y7J5_9LEPT</name>
<dbReference type="PANTHER" id="PTHR36924">
    <property type="entry name" value="ANTITOXIN HIGA-1"/>
    <property type="match status" value="1"/>
</dbReference>
<feature type="domain" description="HTH cro/C1-type" evidence="2">
    <location>
        <begin position="22"/>
        <end position="69"/>
    </location>
</feature>
<dbReference type="PROSITE" id="PS50943">
    <property type="entry name" value="HTH_CROC1"/>
    <property type="match status" value="1"/>
</dbReference>
<dbReference type="Gene3D" id="1.10.260.40">
    <property type="entry name" value="lambda repressor-like DNA-binding domains"/>
    <property type="match status" value="1"/>
</dbReference>
<dbReference type="Proteomes" id="UP000231926">
    <property type="component" value="Unassembled WGS sequence"/>
</dbReference>
<evidence type="ECO:0000313" key="4">
    <source>
        <dbReference type="Proteomes" id="UP000231926"/>
    </source>
</evidence>
<dbReference type="RefSeq" id="WP_100711842.1">
    <property type="nucleotide sequence ID" value="NZ_NPDR01000017.1"/>
</dbReference>
<dbReference type="GO" id="GO:0003677">
    <property type="term" value="F:DNA binding"/>
    <property type="evidence" value="ECO:0007669"/>
    <property type="project" value="UniProtKB-KW"/>
</dbReference>
<dbReference type="SUPFAM" id="SSF47413">
    <property type="entry name" value="lambda repressor-like DNA-binding domains"/>
    <property type="match status" value="1"/>
</dbReference>
<dbReference type="InterPro" id="IPR010982">
    <property type="entry name" value="Lambda_DNA-bd_dom_sf"/>
</dbReference>
<dbReference type="Pfam" id="PF01381">
    <property type="entry name" value="HTH_3"/>
    <property type="match status" value="1"/>
</dbReference>
<dbReference type="InterPro" id="IPR013430">
    <property type="entry name" value="Toxin_antidote_HigA"/>
</dbReference>